<organism evidence="1 2">
    <name type="scientific">Pleurodeles waltl</name>
    <name type="common">Iberian ribbed newt</name>
    <dbReference type="NCBI Taxonomy" id="8319"/>
    <lineage>
        <taxon>Eukaryota</taxon>
        <taxon>Metazoa</taxon>
        <taxon>Chordata</taxon>
        <taxon>Craniata</taxon>
        <taxon>Vertebrata</taxon>
        <taxon>Euteleostomi</taxon>
        <taxon>Amphibia</taxon>
        <taxon>Batrachia</taxon>
        <taxon>Caudata</taxon>
        <taxon>Salamandroidea</taxon>
        <taxon>Salamandridae</taxon>
        <taxon>Pleurodelinae</taxon>
        <taxon>Pleurodeles</taxon>
    </lineage>
</organism>
<accession>A0AAV7VL25</accession>
<sequence length="228" mass="24292">MAGSGAACMMTQEQVGATSEVLGGMVSMEQSCTSWSAEGILHCSGLEEEILDYDESGNSEEDEIVDDADTNLGNVHFAGSGSLSDGKRSIGVLQKEFPKTVQHDRKGGKEEKKYANVHIPRGEKKGTSIIHVLSVAADDSSGNISALGVSSLGDNREDVVCFIMKQIDAGLNTFTISGICFSSWEVALVSLCMSWLYHGAFRVSELLGSKGKHDLLRSVRAKDGGVKL</sequence>
<name>A0AAV7VL25_PLEWA</name>
<dbReference type="Proteomes" id="UP001066276">
    <property type="component" value="Chromosome 2_1"/>
</dbReference>
<protein>
    <submittedName>
        <fullName evidence="1">Uncharacterized protein</fullName>
    </submittedName>
</protein>
<comment type="caution">
    <text evidence="1">The sequence shown here is derived from an EMBL/GenBank/DDBJ whole genome shotgun (WGS) entry which is preliminary data.</text>
</comment>
<reference evidence="1" key="1">
    <citation type="journal article" date="2022" name="bioRxiv">
        <title>Sequencing and chromosome-scale assembly of the giantPleurodeles waltlgenome.</title>
        <authorList>
            <person name="Brown T."/>
            <person name="Elewa A."/>
            <person name="Iarovenko S."/>
            <person name="Subramanian E."/>
            <person name="Araus A.J."/>
            <person name="Petzold A."/>
            <person name="Susuki M."/>
            <person name="Suzuki K.-i.T."/>
            <person name="Hayashi T."/>
            <person name="Toyoda A."/>
            <person name="Oliveira C."/>
            <person name="Osipova E."/>
            <person name="Leigh N.D."/>
            <person name="Simon A."/>
            <person name="Yun M.H."/>
        </authorList>
    </citation>
    <scope>NUCLEOTIDE SEQUENCE</scope>
    <source>
        <strain evidence="1">20211129_DDA</strain>
        <tissue evidence="1">Liver</tissue>
    </source>
</reference>
<proteinExistence type="predicted"/>
<gene>
    <name evidence="1" type="ORF">NDU88_005427</name>
</gene>
<keyword evidence="2" id="KW-1185">Reference proteome</keyword>
<evidence type="ECO:0000313" key="2">
    <source>
        <dbReference type="Proteomes" id="UP001066276"/>
    </source>
</evidence>
<dbReference type="AlphaFoldDB" id="A0AAV7VL25"/>
<dbReference type="EMBL" id="JANPWB010000003">
    <property type="protein sequence ID" value="KAJ1201621.1"/>
    <property type="molecule type" value="Genomic_DNA"/>
</dbReference>
<evidence type="ECO:0000313" key="1">
    <source>
        <dbReference type="EMBL" id="KAJ1201621.1"/>
    </source>
</evidence>